<reference evidence="5 6" key="1">
    <citation type="journal article" date="2010" name="Stand. Genomic Sci.">
        <title>Complete genome sequence of Aminobacterium colombiense type strain (ALA-1).</title>
        <authorList>
            <person name="Chertkov O."/>
            <person name="Sikorski J."/>
            <person name="Brambilla E."/>
            <person name="Lapidus A."/>
            <person name="Copeland A."/>
            <person name="Glavina Del Rio T."/>
            <person name="Nolan M."/>
            <person name="Lucas S."/>
            <person name="Tice H."/>
            <person name="Cheng J.F."/>
            <person name="Han C."/>
            <person name="Detter J.C."/>
            <person name="Bruce D."/>
            <person name="Tapia R."/>
            <person name="Goodwin L."/>
            <person name="Pitluck S."/>
            <person name="Liolios K."/>
            <person name="Ivanova N."/>
            <person name="Mavromatis K."/>
            <person name="Ovchinnikova G."/>
            <person name="Pati A."/>
            <person name="Chen A."/>
            <person name="Palaniappan K."/>
            <person name="Land M."/>
            <person name="Hauser L."/>
            <person name="Chang Y.J."/>
            <person name="Jeffries C.D."/>
            <person name="Spring S."/>
            <person name="Rohde M."/>
            <person name="Goker M."/>
            <person name="Bristow J."/>
            <person name="Eisen J.A."/>
            <person name="Markowitz V."/>
            <person name="Hugenholtz P."/>
            <person name="Kyrpides N.C."/>
            <person name="Klenk H.P."/>
        </authorList>
    </citation>
    <scope>NUCLEOTIDE SEQUENCE [LARGE SCALE GENOMIC DNA]</scope>
    <source>
        <strain evidence="6">DSM 12261 / ALA-1</strain>
    </source>
</reference>
<keyword evidence="3" id="KW-0067">ATP-binding</keyword>
<dbReference type="OrthoDB" id="9802264at2"/>
<dbReference type="EMBL" id="CP001997">
    <property type="protein sequence ID" value="ADE56406.1"/>
    <property type="molecule type" value="Genomic_DNA"/>
</dbReference>
<evidence type="ECO:0000313" key="6">
    <source>
        <dbReference type="Proteomes" id="UP000002366"/>
    </source>
</evidence>
<dbReference type="InterPro" id="IPR003439">
    <property type="entry name" value="ABC_transporter-like_ATP-bd"/>
</dbReference>
<organism evidence="5 6">
    <name type="scientific">Aminobacterium colombiense (strain DSM 12261 / ALA-1)</name>
    <dbReference type="NCBI Taxonomy" id="572547"/>
    <lineage>
        <taxon>Bacteria</taxon>
        <taxon>Thermotogati</taxon>
        <taxon>Synergistota</taxon>
        <taxon>Synergistia</taxon>
        <taxon>Synergistales</taxon>
        <taxon>Aminobacteriaceae</taxon>
        <taxon>Aminobacterium</taxon>
    </lineage>
</organism>
<evidence type="ECO:0000256" key="1">
    <source>
        <dbReference type="ARBA" id="ARBA00022448"/>
    </source>
</evidence>
<keyword evidence="6" id="KW-1185">Reference proteome</keyword>
<dbReference type="PROSITE" id="PS50893">
    <property type="entry name" value="ABC_TRANSPORTER_2"/>
    <property type="match status" value="1"/>
</dbReference>
<dbReference type="InterPro" id="IPR050166">
    <property type="entry name" value="ABC_transporter_ATP-bind"/>
</dbReference>
<evidence type="ECO:0000256" key="2">
    <source>
        <dbReference type="ARBA" id="ARBA00022741"/>
    </source>
</evidence>
<evidence type="ECO:0000313" key="5">
    <source>
        <dbReference type="EMBL" id="ADE56406.1"/>
    </source>
</evidence>
<name>D5ECX4_AMICL</name>
<feature type="domain" description="ABC transporter" evidence="4">
    <location>
        <begin position="2"/>
        <end position="229"/>
    </location>
</feature>
<dbReference type="InterPro" id="IPR027417">
    <property type="entry name" value="P-loop_NTPase"/>
</dbReference>
<keyword evidence="1" id="KW-0813">Transport</keyword>
<accession>D5ECX4</accession>
<sequence length="245" mass="27798">MLRLSHLGKKYNGLPVIDQFDLDIEKGSFSVLIGPSGCGKSTLFDLLTGTIEREYGTMEWIGEAVPHLGQIAAYMQQKDLLLPWLSLMQNAMLPQVFSKEKHLRKNKKAKGLFERFGLNGFEDYLPGAVSGGMKQRCALIRTLMFEREIVLLDEPLSALDAITRRSLQSLLLSLQKDFKKTVLMITHDIDEALYLADTVLVLTQAPMKIRDRITLPSEKPRNLDSSEYIAIKKRILSELEEEMQL</sequence>
<dbReference type="Gene3D" id="3.40.50.300">
    <property type="entry name" value="P-loop containing nucleotide triphosphate hydrolases"/>
    <property type="match status" value="1"/>
</dbReference>
<protein>
    <submittedName>
        <fullName evidence="5">ABC transporter related protein</fullName>
    </submittedName>
</protein>
<dbReference type="InterPro" id="IPR003593">
    <property type="entry name" value="AAA+_ATPase"/>
</dbReference>
<dbReference type="Pfam" id="PF00005">
    <property type="entry name" value="ABC_tran"/>
    <property type="match status" value="1"/>
</dbReference>
<dbReference type="RefSeq" id="WP_013047672.1">
    <property type="nucleotide sequence ID" value="NC_014011.1"/>
</dbReference>
<dbReference type="SUPFAM" id="SSF52540">
    <property type="entry name" value="P-loop containing nucleoside triphosphate hydrolases"/>
    <property type="match status" value="1"/>
</dbReference>
<dbReference type="eggNOG" id="COG1116">
    <property type="taxonomic scope" value="Bacteria"/>
</dbReference>
<proteinExistence type="predicted"/>
<dbReference type="HOGENOM" id="CLU_000604_1_22_0"/>
<dbReference type="STRING" id="572547.Amico_0261"/>
<dbReference type="Proteomes" id="UP000002366">
    <property type="component" value="Chromosome"/>
</dbReference>
<dbReference type="KEGG" id="aco:Amico_0261"/>
<dbReference type="PANTHER" id="PTHR42788">
    <property type="entry name" value="TAURINE IMPORT ATP-BINDING PROTEIN-RELATED"/>
    <property type="match status" value="1"/>
</dbReference>
<dbReference type="GO" id="GO:0016887">
    <property type="term" value="F:ATP hydrolysis activity"/>
    <property type="evidence" value="ECO:0007669"/>
    <property type="project" value="InterPro"/>
</dbReference>
<evidence type="ECO:0000256" key="3">
    <source>
        <dbReference type="ARBA" id="ARBA00022840"/>
    </source>
</evidence>
<dbReference type="AlphaFoldDB" id="D5ECX4"/>
<dbReference type="PANTHER" id="PTHR42788:SF2">
    <property type="entry name" value="ABC TRANSPORTER ATP-BINDING PROTEIN"/>
    <property type="match status" value="1"/>
</dbReference>
<dbReference type="GO" id="GO:0005524">
    <property type="term" value="F:ATP binding"/>
    <property type="evidence" value="ECO:0007669"/>
    <property type="project" value="UniProtKB-KW"/>
</dbReference>
<dbReference type="SMART" id="SM00382">
    <property type="entry name" value="AAA"/>
    <property type="match status" value="1"/>
</dbReference>
<evidence type="ECO:0000259" key="4">
    <source>
        <dbReference type="PROSITE" id="PS50893"/>
    </source>
</evidence>
<keyword evidence="2" id="KW-0547">Nucleotide-binding</keyword>
<gene>
    <name evidence="5" type="ordered locus">Amico_0261</name>
</gene>